<dbReference type="AlphaFoldDB" id="A0A6A6MB74"/>
<dbReference type="InterPro" id="IPR011990">
    <property type="entry name" value="TPR-like_helical_dom_sf"/>
</dbReference>
<protein>
    <recommendedName>
        <fullName evidence="5">Pentacotripeptide-repeat region of PRORP domain-containing protein</fullName>
    </recommendedName>
</protein>
<evidence type="ECO:0000256" key="2">
    <source>
        <dbReference type="PROSITE-ProRule" id="PRU00708"/>
    </source>
</evidence>
<feature type="repeat" description="PPR" evidence="2">
    <location>
        <begin position="127"/>
        <end position="161"/>
    </location>
</feature>
<keyword evidence="4" id="KW-1185">Reference proteome</keyword>
<evidence type="ECO:0000313" key="4">
    <source>
        <dbReference type="Proteomes" id="UP000467840"/>
    </source>
</evidence>
<keyword evidence="1" id="KW-0677">Repeat</keyword>
<dbReference type="Pfam" id="PF01535">
    <property type="entry name" value="PPR"/>
    <property type="match status" value="1"/>
</dbReference>
<proteinExistence type="predicted"/>
<dbReference type="InterPro" id="IPR002885">
    <property type="entry name" value="PPR_rpt"/>
</dbReference>
<reference evidence="3 4" key="1">
    <citation type="journal article" date="2020" name="Mol. Plant">
        <title>The Chromosome-Based Rubber Tree Genome Provides New Insights into Spurge Genome Evolution and Rubber Biosynthesis.</title>
        <authorList>
            <person name="Liu J."/>
            <person name="Shi C."/>
            <person name="Shi C.C."/>
            <person name="Li W."/>
            <person name="Zhang Q.J."/>
            <person name="Zhang Y."/>
            <person name="Li K."/>
            <person name="Lu H.F."/>
            <person name="Shi C."/>
            <person name="Zhu S.T."/>
            <person name="Xiao Z.Y."/>
            <person name="Nan H."/>
            <person name="Yue Y."/>
            <person name="Zhu X.G."/>
            <person name="Wu Y."/>
            <person name="Hong X.N."/>
            <person name="Fan G.Y."/>
            <person name="Tong Y."/>
            <person name="Zhang D."/>
            <person name="Mao C.L."/>
            <person name="Liu Y.L."/>
            <person name="Hao S.J."/>
            <person name="Liu W.Q."/>
            <person name="Lv M.Q."/>
            <person name="Zhang H.B."/>
            <person name="Liu Y."/>
            <person name="Hu-Tang G.R."/>
            <person name="Wang J.P."/>
            <person name="Wang J.H."/>
            <person name="Sun Y.H."/>
            <person name="Ni S.B."/>
            <person name="Chen W.B."/>
            <person name="Zhang X.C."/>
            <person name="Jiao Y.N."/>
            <person name="Eichler E.E."/>
            <person name="Li G.H."/>
            <person name="Liu X."/>
            <person name="Gao L.Z."/>
        </authorList>
    </citation>
    <scope>NUCLEOTIDE SEQUENCE [LARGE SCALE GENOMIC DNA]</scope>
    <source>
        <strain evidence="4">cv. GT1</strain>
        <tissue evidence="3">Leaf</tissue>
    </source>
</reference>
<comment type="caution">
    <text evidence="3">The sequence shown here is derived from an EMBL/GenBank/DDBJ whole genome shotgun (WGS) entry which is preliminary data.</text>
</comment>
<name>A0A6A6MB74_HEVBR</name>
<accession>A0A6A6MB74</accession>
<feature type="repeat" description="PPR" evidence="2">
    <location>
        <begin position="57"/>
        <end position="91"/>
    </location>
</feature>
<dbReference type="PANTHER" id="PTHR47926:SF453">
    <property type="entry name" value="PENTATRICOPEPTIDE REPEAT (PPR) SUPERFAMILY PROTEIN"/>
    <property type="match status" value="1"/>
</dbReference>
<dbReference type="PROSITE" id="PS51375">
    <property type="entry name" value="PPR"/>
    <property type="match status" value="3"/>
</dbReference>
<evidence type="ECO:0000256" key="1">
    <source>
        <dbReference type="ARBA" id="ARBA00022737"/>
    </source>
</evidence>
<gene>
    <name evidence="3" type="ORF">GH714_001277</name>
</gene>
<sequence>MYGECGFVCFAHRVFDGMVKRDVASWTSMICGYCSMGKIEQAQILFERMKLEGWEPNDFTWNTIITGYARKGDSDGALALFSRMKREDLVLDLVTWNGMISGFVQAQRLGSVKDARNVFEKTPQDKNVASWNAMIGCYGKHGMMDSLIELFDRMQVEGIKADEVTLASVLSAFSHSGSVGT</sequence>
<dbReference type="GO" id="GO:0003723">
    <property type="term" value="F:RNA binding"/>
    <property type="evidence" value="ECO:0007669"/>
    <property type="project" value="InterPro"/>
</dbReference>
<organism evidence="3 4">
    <name type="scientific">Hevea brasiliensis</name>
    <name type="common">Para rubber tree</name>
    <name type="synonym">Siphonia brasiliensis</name>
    <dbReference type="NCBI Taxonomy" id="3981"/>
    <lineage>
        <taxon>Eukaryota</taxon>
        <taxon>Viridiplantae</taxon>
        <taxon>Streptophyta</taxon>
        <taxon>Embryophyta</taxon>
        <taxon>Tracheophyta</taxon>
        <taxon>Spermatophyta</taxon>
        <taxon>Magnoliopsida</taxon>
        <taxon>eudicotyledons</taxon>
        <taxon>Gunneridae</taxon>
        <taxon>Pentapetalae</taxon>
        <taxon>rosids</taxon>
        <taxon>fabids</taxon>
        <taxon>Malpighiales</taxon>
        <taxon>Euphorbiaceae</taxon>
        <taxon>Crotonoideae</taxon>
        <taxon>Micrandreae</taxon>
        <taxon>Hevea</taxon>
    </lineage>
</organism>
<dbReference type="GO" id="GO:0009451">
    <property type="term" value="P:RNA modification"/>
    <property type="evidence" value="ECO:0007669"/>
    <property type="project" value="InterPro"/>
</dbReference>
<dbReference type="PANTHER" id="PTHR47926">
    <property type="entry name" value="PENTATRICOPEPTIDE REPEAT-CONTAINING PROTEIN"/>
    <property type="match status" value="1"/>
</dbReference>
<dbReference type="Gene3D" id="1.25.40.10">
    <property type="entry name" value="Tetratricopeptide repeat domain"/>
    <property type="match status" value="2"/>
</dbReference>
<evidence type="ECO:0008006" key="5">
    <source>
        <dbReference type="Google" id="ProtNLM"/>
    </source>
</evidence>
<feature type="repeat" description="PPR" evidence="2">
    <location>
        <begin position="22"/>
        <end position="56"/>
    </location>
</feature>
<dbReference type="InterPro" id="IPR046960">
    <property type="entry name" value="PPR_At4g14850-like_plant"/>
</dbReference>
<dbReference type="Proteomes" id="UP000467840">
    <property type="component" value="Chromosome 14"/>
</dbReference>
<evidence type="ECO:0000313" key="3">
    <source>
        <dbReference type="EMBL" id="KAF2309229.1"/>
    </source>
</evidence>
<dbReference type="EMBL" id="JAAGAX010000006">
    <property type="protein sequence ID" value="KAF2309229.1"/>
    <property type="molecule type" value="Genomic_DNA"/>
</dbReference>
<dbReference type="NCBIfam" id="TIGR00756">
    <property type="entry name" value="PPR"/>
    <property type="match status" value="3"/>
</dbReference>
<dbReference type="Pfam" id="PF13041">
    <property type="entry name" value="PPR_2"/>
    <property type="match status" value="2"/>
</dbReference>